<evidence type="ECO:0000313" key="7">
    <source>
        <dbReference type="EMBL" id="PWK94501.1"/>
    </source>
</evidence>
<dbReference type="Gene3D" id="1.10.760.10">
    <property type="entry name" value="Cytochrome c-like domain"/>
    <property type="match status" value="1"/>
</dbReference>
<reference evidence="7 8" key="1">
    <citation type="submission" date="2018-05" db="EMBL/GenBank/DDBJ databases">
        <title>Animal gut microbial communities from fecal samples from Wisconsin, USA.</title>
        <authorList>
            <person name="Neumann A."/>
        </authorList>
    </citation>
    <scope>NUCLEOTIDE SEQUENCE [LARGE SCALE GENOMIC DNA]</scope>
    <source>
        <strain evidence="7 8">UWS4</strain>
    </source>
</reference>
<evidence type="ECO:0000259" key="6">
    <source>
        <dbReference type="PROSITE" id="PS51007"/>
    </source>
</evidence>
<evidence type="ECO:0000256" key="2">
    <source>
        <dbReference type="ARBA" id="ARBA00022723"/>
    </source>
</evidence>
<evidence type="ECO:0000313" key="8">
    <source>
        <dbReference type="Proteomes" id="UP000245523"/>
    </source>
</evidence>
<name>A0ABX5LKQ2_9BACT</name>
<dbReference type="InterPro" id="IPR036909">
    <property type="entry name" value="Cyt_c-like_dom_sf"/>
</dbReference>
<keyword evidence="1 4" id="KW-0349">Heme</keyword>
<keyword evidence="8" id="KW-1185">Reference proteome</keyword>
<dbReference type="Proteomes" id="UP000245523">
    <property type="component" value="Unassembled WGS sequence"/>
</dbReference>
<keyword evidence="2 4" id="KW-0479">Metal-binding</keyword>
<organism evidence="7 8">
    <name type="scientific">Hallerella porci</name>
    <dbReference type="NCBI Taxonomy" id="1945871"/>
    <lineage>
        <taxon>Bacteria</taxon>
        <taxon>Pseudomonadati</taxon>
        <taxon>Fibrobacterota</taxon>
        <taxon>Fibrobacteria</taxon>
        <taxon>Fibrobacterales</taxon>
        <taxon>Fibrobacteraceae</taxon>
        <taxon>Hallerella</taxon>
    </lineage>
</organism>
<accession>A0ABX5LKQ2</accession>
<feature type="region of interest" description="Disordered" evidence="5">
    <location>
        <begin position="150"/>
        <end position="172"/>
    </location>
</feature>
<evidence type="ECO:0000256" key="1">
    <source>
        <dbReference type="ARBA" id="ARBA00022617"/>
    </source>
</evidence>
<dbReference type="InterPro" id="IPR009056">
    <property type="entry name" value="Cyt_c-like_dom"/>
</dbReference>
<evidence type="ECO:0000256" key="3">
    <source>
        <dbReference type="ARBA" id="ARBA00023004"/>
    </source>
</evidence>
<keyword evidence="3 4" id="KW-0408">Iron</keyword>
<dbReference type="EMBL" id="QGHD01000021">
    <property type="protein sequence ID" value="PWK94501.1"/>
    <property type="molecule type" value="Genomic_DNA"/>
</dbReference>
<gene>
    <name evidence="7" type="ORF">B0H50_12133</name>
</gene>
<dbReference type="Pfam" id="PF00034">
    <property type="entry name" value="Cytochrom_C"/>
    <property type="match status" value="1"/>
</dbReference>
<evidence type="ECO:0000256" key="5">
    <source>
        <dbReference type="SAM" id="MobiDB-lite"/>
    </source>
</evidence>
<sequence>MPVAYAVAFFSDVCLGEAEAPAPGSAGDTLTVEDKRMAYLVYNLLDSNGMILGADTARGRKLFFRNCAPCHGRDGRRMNLSHDLRNPQYIGTTAHDEAPTFWYMMNFGDSIRGMLPYFDEIPLSEMIDIAGFAQTLPRHPWTREEMEIVDRENEKRKAERERLEKISSENSP</sequence>
<dbReference type="PROSITE" id="PS51007">
    <property type="entry name" value="CYTC"/>
    <property type="match status" value="1"/>
</dbReference>
<proteinExistence type="predicted"/>
<feature type="domain" description="Cytochrome c" evidence="6">
    <location>
        <begin position="54"/>
        <end position="137"/>
    </location>
</feature>
<protein>
    <recommendedName>
        <fullName evidence="6">Cytochrome c domain-containing protein</fullName>
    </recommendedName>
</protein>
<comment type="caution">
    <text evidence="7">The sequence shown here is derived from an EMBL/GenBank/DDBJ whole genome shotgun (WGS) entry which is preliminary data.</text>
</comment>
<dbReference type="SUPFAM" id="SSF46626">
    <property type="entry name" value="Cytochrome c"/>
    <property type="match status" value="1"/>
</dbReference>
<evidence type="ECO:0000256" key="4">
    <source>
        <dbReference type="PROSITE-ProRule" id="PRU00433"/>
    </source>
</evidence>